<dbReference type="EMBL" id="UGUV01000002">
    <property type="protein sequence ID" value="SUD51647.1"/>
    <property type="molecule type" value="Genomic_DNA"/>
</dbReference>
<sequence>MKMFSPGLRAPLPCLKKLVLATALGGCIATTQATENGGSSWPMGIENYQMGILPPPGVYGQLYASNYTANELRDNSGDKIPVSFDLRVSTLVPRLIWVTDQQVLGGTLGFHALIPLNEIRLNTNGLRDHKRGLGDAHMGPVIGYHHSDKLHTAFGVDVILPTATEYDKDDLVNLGTNFVTLQAIYALTYLDPAGLNVDMRLMHEYNFKNPDTDYKSGRELHADYAVGWGLGNGWVVGVGGYVYKQISDDKLDDHRVADNRGRAFAIGPSVQYTSSAGWSLSGKWQDEMGVRNRADGGAYWLKFSFAL</sequence>
<dbReference type="Pfam" id="PF13557">
    <property type="entry name" value="Phenol_MetA_deg"/>
    <property type="match status" value="1"/>
</dbReference>
<accession>A0A379JSN5</accession>
<name>A0A379JSN5_ECTOL</name>
<dbReference type="InterPro" id="IPR025737">
    <property type="entry name" value="FApF"/>
</dbReference>
<evidence type="ECO:0000313" key="2">
    <source>
        <dbReference type="EMBL" id="SUD51647.1"/>
    </source>
</evidence>
<feature type="chain" id="PRO_5016755391" evidence="1">
    <location>
        <begin position="34"/>
        <end position="307"/>
    </location>
</feature>
<reference evidence="2 3" key="1">
    <citation type="submission" date="2018-06" db="EMBL/GenBank/DDBJ databases">
        <authorList>
            <consortium name="Pathogen Informatics"/>
            <person name="Doyle S."/>
        </authorList>
    </citation>
    <scope>NUCLEOTIDE SEQUENCE [LARGE SCALE GENOMIC DNA]</scope>
    <source>
        <strain evidence="2 3">NCTC10692</strain>
    </source>
</reference>
<evidence type="ECO:0000313" key="3">
    <source>
        <dbReference type="Proteomes" id="UP000255303"/>
    </source>
</evidence>
<protein>
    <submittedName>
        <fullName evidence="2">MetA-pathway phenol degradation-like protein</fullName>
    </submittedName>
</protein>
<organism evidence="2 3">
    <name type="scientific">Ectopseudomonas oleovorans</name>
    <name type="common">Pseudomonas oleovorans</name>
    <dbReference type="NCBI Taxonomy" id="301"/>
    <lineage>
        <taxon>Bacteria</taxon>
        <taxon>Pseudomonadati</taxon>
        <taxon>Pseudomonadota</taxon>
        <taxon>Gammaproteobacteria</taxon>
        <taxon>Pseudomonadales</taxon>
        <taxon>Pseudomonadaceae</taxon>
        <taxon>Ectopseudomonas</taxon>
    </lineage>
</organism>
<dbReference type="AlphaFoldDB" id="A0A379JSN5"/>
<feature type="signal peptide" evidence="1">
    <location>
        <begin position="1"/>
        <end position="33"/>
    </location>
</feature>
<proteinExistence type="predicted"/>
<keyword evidence="1" id="KW-0732">Signal</keyword>
<dbReference type="Proteomes" id="UP000255303">
    <property type="component" value="Unassembled WGS sequence"/>
</dbReference>
<evidence type="ECO:0000256" key="1">
    <source>
        <dbReference type="SAM" id="SignalP"/>
    </source>
</evidence>
<gene>
    <name evidence="2" type="ORF">NCTC10692_02103</name>
</gene>